<sequence>MQLKSLFAAAALASVAIATCYPKYLETANQKSWKDNKATNAAVKMLVQDICRDGTLSGDYGDSEDRYGAY</sequence>
<reference evidence="2" key="1">
    <citation type="submission" date="2023-10" db="EMBL/GenBank/DDBJ databases">
        <authorList>
            <person name="Hackl T."/>
        </authorList>
    </citation>
    <scope>NUCLEOTIDE SEQUENCE</scope>
</reference>
<feature type="signal peptide" evidence="1">
    <location>
        <begin position="1"/>
        <end position="18"/>
    </location>
</feature>
<name>A0AAI8YQA1_9PEZI</name>
<proteinExistence type="predicted"/>
<dbReference type="Proteomes" id="UP001295740">
    <property type="component" value="Unassembled WGS sequence"/>
</dbReference>
<accession>A0AAI8YQA1</accession>
<keyword evidence="3" id="KW-1185">Reference proteome</keyword>
<protein>
    <submittedName>
        <fullName evidence="2">Uu.00g013090.m01.CDS01</fullName>
    </submittedName>
</protein>
<evidence type="ECO:0000313" key="2">
    <source>
        <dbReference type="EMBL" id="CAJ2513190.1"/>
    </source>
</evidence>
<keyword evidence="1" id="KW-0732">Signal</keyword>
<dbReference type="AlphaFoldDB" id="A0AAI8YQA1"/>
<feature type="chain" id="PRO_5042519620" evidence="1">
    <location>
        <begin position="19"/>
        <end position="70"/>
    </location>
</feature>
<comment type="caution">
    <text evidence="2">The sequence shown here is derived from an EMBL/GenBank/DDBJ whole genome shotgun (WGS) entry which is preliminary data.</text>
</comment>
<dbReference type="EMBL" id="CAUWAG010000020">
    <property type="protein sequence ID" value="CAJ2513190.1"/>
    <property type="molecule type" value="Genomic_DNA"/>
</dbReference>
<evidence type="ECO:0000256" key="1">
    <source>
        <dbReference type="SAM" id="SignalP"/>
    </source>
</evidence>
<evidence type="ECO:0000313" key="3">
    <source>
        <dbReference type="Proteomes" id="UP001295740"/>
    </source>
</evidence>
<organism evidence="2 3">
    <name type="scientific">Anthostomella pinea</name>
    <dbReference type="NCBI Taxonomy" id="933095"/>
    <lineage>
        <taxon>Eukaryota</taxon>
        <taxon>Fungi</taxon>
        <taxon>Dikarya</taxon>
        <taxon>Ascomycota</taxon>
        <taxon>Pezizomycotina</taxon>
        <taxon>Sordariomycetes</taxon>
        <taxon>Xylariomycetidae</taxon>
        <taxon>Xylariales</taxon>
        <taxon>Xylariaceae</taxon>
        <taxon>Anthostomella</taxon>
    </lineage>
</organism>
<gene>
    <name evidence="2" type="ORF">KHLLAP_LOCUS13658</name>
</gene>